<name>A0A396IRR6_MEDTR</name>
<evidence type="ECO:0000313" key="4">
    <source>
        <dbReference type="EMBL" id="RHN65637.1"/>
    </source>
</evidence>
<dbReference type="AlphaFoldDB" id="A0A396IRR6"/>
<dbReference type="EMBL" id="PSQE01000003">
    <property type="protein sequence ID" value="RHN65637.1"/>
    <property type="molecule type" value="Genomic_DNA"/>
</dbReference>
<dbReference type="SMART" id="SM00101">
    <property type="entry name" value="14_3_3"/>
    <property type="match status" value="1"/>
</dbReference>
<gene>
    <name evidence="4" type="ORF">MtrunA17_Chr3g0082111</name>
</gene>
<feature type="domain" description="14-3-3" evidence="3">
    <location>
        <begin position="41"/>
        <end position="282"/>
    </location>
</feature>
<dbReference type="Proteomes" id="UP000265566">
    <property type="component" value="Chromosome 3"/>
</dbReference>
<dbReference type="Pfam" id="PF00244">
    <property type="entry name" value="14-3-3"/>
    <property type="match status" value="1"/>
</dbReference>
<protein>
    <submittedName>
        <fullName evidence="4">Putative 14-3-3 protein</fullName>
    </submittedName>
</protein>
<evidence type="ECO:0000256" key="1">
    <source>
        <dbReference type="ARBA" id="ARBA00006141"/>
    </source>
</evidence>
<proteinExistence type="inferred from homology"/>
<dbReference type="PRINTS" id="PR00305">
    <property type="entry name" value="1433ZETA"/>
</dbReference>
<comment type="similarity">
    <text evidence="1">Belongs to the 14-3-3 family.</text>
</comment>
<dbReference type="PANTHER" id="PTHR18860">
    <property type="entry name" value="14-3-3 PROTEIN"/>
    <property type="match status" value="1"/>
</dbReference>
<accession>A0A396IRR6</accession>
<evidence type="ECO:0000256" key="2">
    <source>
        <dbReference type="PIRSR" id="PIRSR000868-1"/>
    </source>
</evidence>
<dbReference type="InterPro" id="IPR036815">
    <property type="entry name" value="14-3-3_dom_sf"/>
</dbReference>
<dbReference type="SUPFAM" id="SSF48445">
    <property type="entry name" value="14-3-3 protein"/>
    <property type="match status" value="1"/>
</dbReference>
<feature type="site" description="Interaction with phosphoserine on interacting protein" evidence="2">
    <location>
        <position position="97"/>
    </location>
</feature>
<organism evidence="4">
    <name type="scientific">Medicago truncatula</name>
    <name type="common">Barrel medic</name>
    <name type="synonym">Medicago tribuloides</name>
    <dbReference type="NCBI Taxonomy" id="3880"/>
    <lineage>
        <taxon>Eukaryota</taxon>
        <taxon>Viridiplantae</taxon>
        <taxon>Streptophyta</taxon>
        <taxon>Embryophyta</taxon>
        <taxon>Tracheophyta</taxon>
        <taxon>Spermatophyta</taxon>
        <taxon>Magnoliopsida</taxon>
        <taxon>eudicotyledons</taxon>
        <taxon>Gunneridae</taxon>
        <taxon>Pentapetalae</taxon>
        <taxon>rosids</taxon>
        <taxon>fabids</taxon>
        <taxon>Fabales</taxon>
        <taxon>Fabaceae</taxon>
        <taxon>Papilionoideae</taxon>
        <taxon>50 kb inversion clade</taxon>
        <taxon>NPAAA clade</taxon>
        <taxon>Hologalegina</taxon>
        <taxon>IRL clade</taxon>
        <taxon>Trifolieae</taxon>
        <taxon>Medicago</taxon>
    </lineage>
</organism>
<dbReference type="InterPro" id="IPR000308">
    <property type="entry name" value="14-3-3"/>
</dbReference>
<dbReference type="Gramene" id="rna13501">
    <property type="protein sequence ID" value="RHN65637.1"/>
    <property type="gene ID" value="gene13501"/>
</dbReference>
<dbReference type="Gene3D" id="1.20.190.20">
    <property type="entry name" value="14-3-3 domain"/>
    <property type="match status" value="1"/>
</dbReference>
<dbReference type="InterPro" id="IPR023410">
    <property type="entry name" value="14-3-3_domain"/>
</dbReference>
<reference evidence="4" key="1">
    <citation type="journal article" date="2018" name="Nat. Plants">
        <title>Whole-genome landscape of Medicago truncatula symbiotic genes.</title>
        <authorList>
            <person name="Pecrix Y."/>
            <person name="Gamas P."/>
            <person name="Carrere S."/>
        </authorList>
    </citation>
    <scope>NUCLEOTIDE SEQUENCE</scope>
    <source>
        <tissue evidence="4">Leaves</tissue>
    </source>
</reference>
<dbReference type="PIRSF" id="PIRSF000868">
    <property type="entry name" value="14-3-3"/>
    <property type="match status" value="1"/>
</dbReference>
<evidence type="ECO:0000259" key="3">
    <source>
        <dbReference type="SMART" id="SM00101"/>
    </source>
</evidence>
<feature type="site" description="Interaction with phosphoserine on interacting protein" evidence="2">
    <location>
        <position position="168"/>
    </location>
</feature>
<comment type="caution">
    <text evidence="4">The sequence shown here is derived from an EMBL/GenBank/DDBJ whole genome shotgun (WGS) entry which is preliminary data.</text>
</comment>
<sequence length="286" mass="33471">MCIYRYRDSHNHTLTLDRKTKQSNKREKRIMGFTVAERLRREEYVFHAKLAQQAERYEEMVSFMQKIVVGYTPASELSLEEMNLLSVAYKNATEPLRAALRILSKEEEGRKNEDDHFVHVKKYKSKVESELENVCGSILELLDSKLIPSASSSEIRVVYYQMKGDYQRYMAEFKIGDDKKSAVEDIILSYKAAQDIAAADLRSSHPIRLGLALNFSVFYYEILNRFDEGLDMARQALDEARNELKLGDEYYKDSTVRMQLLRNNIILWTFDDMVKCLYNNHHVKAF</sequence>